<dbReference type="InParanoid" id="A0A1D6N398"/>
<dbReference type="eggNOG" id="KOG1457">
    <property type="taxonomic scope" value="Eukaryota"/>
</dbReference>
<keyword evidence="1" id="KW-0694">RNA-binding</keyword>
<organism evidence="2">
    <name type="scientific">Zea mays</name>
    <name type="common">Maize</name>
    <dbReference type="NCBI Taxonomy" id="4577"/>
    <lineage>
        <taxon>Eukaryota</taxon>
        <taxon>Viridiplantae</taxon>
        <taxon>Streptophyta</taxon>
        <taxon>Embryophyta</taxon>
        <taxon>Tracheophyta</taxon>
        <taxon>Spermatophyta</taxon>
        <taxon>Magnoliopsida</taxon>
        <taxon>Liliopsida</taxon>
        <taxon>Poales</taxon>
        <taxon>Poaceae</taxon>
        <taxon>PACMAD clade</taxon>
        <taxon>Panicoideae</taxon>
        <taxon>Andropogonodae</taxon>
        <taxon>Andropogoneae</taxon>
        <taxon>Tripsacinae</taxon>
        <taxon>Zea</taxon>
    </lineage>
</organism>
<gene>
    <name evidence="2" type="ORF">ZEAMMB73_Zm00001d042368</name>
</gene>
<proteinExistence type="predicted"/>
<evidence type="ECO:0000256" key="1">
    <source>
        <dbReference type="ARBA" id="ARBA00022884"/>
    </source>
</evidence>
<dbReference type="GO" id="GO:0003723">
    <property type="term" value="F:RNA binding"/>
    <property type="evidence" value="ECO:0007669"/>
    <property type="project" value="UniProtKB-KW"/>
</dbReference>
<dbReference type="STRING" id="4577.A0A1D6N398"/>
<dbReference type="PANTHER" id="PTHR10501">
    <property type="entry name" value="U1 SMALL NUCLEAR RIBONUCLEOPROTEIN A/U2 SMALL NUCLEAR RIBONUCLEOPROTEIN B"/>
    <property type="match status" value="1"/>
</dbReference>
<reference evidence="2" key="1">
    <citation type="submission" date="2015-12" db="EMBL/GenBank/DDBJ databases">
        <title>Update maize B73 reference genome by single molecule sequencing technologies.</title>
        <authorList>
            <consortium name="Maize Genome Sequencing Project"/>
            <person name="Ware D."/>
        </authorList>
    </citation>
    <scope>NUCLEOTIDE SEQUENCE [LARGE SCALE GENOMIC DNA]</scope>
    <source>
        <tissue evidence="2">Seedling</tissue>
    </source>
</reference>
<dbReference type="SMR" id="A0A1D6N398"/>
<accession>A0A1D6N398</accession>
<name>A0A1D6N398_MAIZE</name>
<protein>
    <submittedName>
        <fullName evidence="2">Uncharacterized protein</fullName>
    </submittedName>
</protein>
<dbReference type="Gene3D" id="3.30.70.330">
    <property type="match status" value="1"/>
</dbReference>
<dbReference type="EMBL" id="CM007649">
    <property type="protein sequence ID" value="ONM35170.1"/>
    <property type="molecule type" value="Genomic_DNA"/>
</dbReference>
<evidence type="ECO:0000313" key="2">
    <source>
        <dbReference type="EMBL" id="ONM35170.1"/>
    </source>
</evidence>
<sequence length="153" mass="17051">MDLPADVKERELHNLLCWLLGFETSEMNFKGNQPMGFALFSTVHQAITAKAMFQDTVFDAETKVALQTDMAKKNLFVKRSKDHLSRAFAEWVARLPLTPLTTQPQQQCIVPCAFSLSPSLLNNWCLVQDVDDAGAERGHPKVHVGGGEDKGHK</sequence>
<dbReference type="eggNOG" id="KOG2620">
    <property type="taxonomic scope" value="Eukaryota"/>
</dbReference>
<dbReference type="PaxDb" id="4577-GRMZM2G043294_P01"/>
<dbReference type="AlphaFoldDB" id="A0A1D6N398"/>
<dbReference type="InterPro" id="IPR012677">
    <property type="entry name" value="Nucleotide-bd_a/b_plait_sf"/>
</dbReference>